<keyword evidence="4" id="KW-1185">Reference proteome</keyword>
<feature type="chain" id="PRO_5039715181" description="S-layer protein SbsC C-terminal domain-containing protein" evidence="1">
    <location>
        <begin position="26"/>
        <end position="644"/>
    </location>
</feature>
<dbReference type="EMBL" id="LN879430">
    <property type="protein sequence ID" value="CUH91932.1"/>
    <property type="molecule type" value="Genomic_DNA"/>
</dbReference>
<protein>
    <recommendedName>
        <fullName evidence="2">S-layer protein SbsC C-terminal domain-containing protein</fullName>
    </recommendedName>
</protein>
<evidence type="ECO:0000256" key="1">
    <source>
        <dbReference type="SAM" id="SignalP"/>
    </source>
</evidence>
<dbReference type="OrthoDB" id="2066477at2"/>
<organism evidence="3 4">
    <name type="scientific">Herbinix luporum</name>
    <dbReference type="NCBI Taxonomy" id="1679721"/>
    <lineage>
        <taxon>Bacteria</taxon>
        <taxon>Bacillati</taxon>
        <taxon>Bacillota</taxon>
        <taxon>Clostridia</taxon>
        <taxon>Lachnospirales</taxon>
        <taxon>Lachnospiraceae</taxon>
        <taxon>Herbinix</taxon>
    </lineage>
</organism>
<feature type="signal peptide" evidence="1">
    <location>
        <begin position="1"/>
        <end position="25"/>
    </location>
</feature>
<dbReference type="KEGG" id="hsd:SD1D_0379"/>
<dbReference type="RefSeq" id="WP_058257355.1">
    <property type="nucleotide sequence ID" value="NZ_JANWKB010000026.1"/>
</dbReference>
<sequence>MRYCKNVLKIIFPLVMMLLLFFLPANDTAYGASSVTIDTVDYKEENIIVNNKGNSRIYFATENEAARNSWEVIPADDNEDDTTSIDFSWVSPTSDQVIVIKGEDNVQRRVTLKARAKRLEVSISYDKISSLKKSDNIAKLLNIMSSAGTGDDPINYYDLEWKKGENGSWKDTSTLTVAQLEKLQVKGADLYFRIKAENDVTQGTNYPDGTKGRRVSKEVRLKIAKKASPATVGVNGEKFTAQIKYGKEYRVTYDGKTGSWVKVTNKSIRELALADILKNGMDGLTPETRFPAMLIEVRDYATANRAASKISEISLKEQRVLSGQIIEDTVASTDEADPNIYISYNSSASISVTIPSASKDNPYQYSIVKPGENFDISRASWTTISKSSAVRILASRAPEGSHLYIRQKEIKSKAATKTTPAVDFELASTYLKYKVEYPTGPKIDEKSFTFVKGITEEISFNIRLNKIGKLPFETKIKSIKYGSRELNFTCTPDKIEATDPNVEYTMKVSLDVNTLNSMPNSYSRALNITFENGTLDKTSVKLAIQNPTPATALTTTITKGKTTGSTSVRVISSIRQGNQLVYTITDTKVEGLHIENVINDGIGFVQDQDITVSAGKYLTVYEINSDTKKVVRYRCIQITSQHIS</sequence>
<dbReference type="InterPro" id="IPR040751">
    <property type="entry name" value="SbsC_C"/>
</dbReference>
<dbReference type="Pfam" id="PF18316">
    <property type="entry name" value="S-l_SbsC_C"/>
    <property type="match status" value="1"/>
</dbReference>
<dbReference type="AlphaFoldDB" id="A0A0K8J341"/>
<evidence type="ECO:0000313" key="4">
    <source>
        <dbReference type="Proteomes" id="UP000196053"/>
    </source>
</evidence>
<accession>A0A0K8J341</accession>
<evidence type="ECO:0000313" key="3">
    <source>
        <dbReference type="EMBL" id="CUH91932.1"/>
    </source>
</evidence>
<reference evidence="4" key="1">
    <citation type="submission" date="2015-09" db="EMBL/GenBank/DDBJ databases">
        <authorList>
            <person name="Wibberg D."/>
        </authorList>
    </citation>
    <scope>NUCLEOTIDE SEQUENCE [LARGE SCALE GENOMIC DNA]</scope>
    <source>
        <strain evidence="4">SD1D</strain>
    </source>
</reference>
<gene>
    <name evidence="3" type="ORF">SD1D_0379</name>
</gene>
<name>A0A0K8J341_9FIRM</name>
<feature type="domain" description="S-layer protein SbsC C-terminal" evidence="2">
    <location>
        <begin position="558"/>
        <end position="640"/>
    </location>
</feature>
<evidence type="ECO:0000259" key="2">
    <source>
        <dbReference type="Pfam" id="PF18316"/>
    </source>
</evidence>
<keyword evidence="1" id="KW-0732">Signal</keyword>
<dbReference type="Proteomes" id="UP000196053">
    <property type="component" value="Chromosome I"/>
</dbReference>
<proteinExistence type="predicted"/>